<reference evidence="2 3" key="1">
    <citation type="submission" date="2015-02" db="EMBL/GenBank/DDBJ databases">
        <title>Pseudomonas helleri sp. nov. and Pseudomonas weihenstephanensis sp. nov., isolated from raw cows milk.</title>
        <authorList>
            <person name="von Neubeck M."/>
            <person name="Huptas C."/>
            <person name="Wenning M."/>
            <person name="Scherer S."/>
        </authorList>
    </citation>
    <scope>NUCLEOTIDE SEQUENCE [LARGE SCALE GENOMIC DNA]</scope>
    <source>
        <strain evidence="2 3">DSM 17149</strain>
    </source>
</reference>
<accession>A0A0R2Y4B5</accession>
<organism evidence="2 3">
    <name type="scientific">Pseudomonas libanensis</name>
    <dbReference type="NCBI Taxonomy" id="75588"/>
    <lineage>
        <taxon>Bacteria</taxon>
        <taxon>Pseudomonadati</taxon>
        <taxon>Pseudomonadota</taxon>
        <taxon>Gammaproteobacteria</taxon>
        <taxon>Pseudomonadales</taxon>
        <taxon>Pseudomonadaceae</taxon>
        <taxon>Pseudomonas</taxon>
    </lineage>
</organism>
<feature type="transmembrane region" description="Helical" evidence="1">
    <location>
        <begin position="12"/>
        <end position="30"/>
    </location>
</feature>
<proteinExistence type="predicted"/>
<dbReference type="PATRIC" id="fig|75588.4.peg.808"/>
<dbReference type="AlphaFoldDB" id="A0A0R2Y4B5"/>
<comment type="caution">
    <text evidence="2">The sequence shown here is derived from an EMBL/GenBank/DDBJ whole genome shotgun (WGS) entry which is preliminary data.</text>
</comment>
<gene>
    <name evidence="2" type="ORF">TU73_20270</name>
</gene>
<evidence type="ECO:0000256" key="1">
    <source>
        <dbReference type="SAM" id="Phobius"/>
    </source>
</evidence>
<evidence type="ECO:0000313" key="3">
    <source>
        <dbReference type="Proteomes" id="UP000051446"/>
    </source>
</evidence>
<keyword evidence="1" id="KW-0812">Transmembrane</keyword>
<protein>
    <recommendedName>
        <fullName evidence="4">Colicin immunity protein</fullName>
    </recommendedName>
</protein>
<name>A0A0R2Y4B5_9PSED</name>
<sequence>MNKPIKQSIPLPYLFIAMTMAPIFFIAFLFPAKATSVPFANIESFINTYLLGTVGFWSSNFPFSSTVITNYIGLLGPIFALIFFLKVRKGMIIAADQYANMTISKYLFGLIVLSSFIYMIISVTYVYPHDLAAHNLKWRLFGTHIFTYAIFSSGVLFIIYFITLILYFSLLYIPRLLINKNKQR</sequence>
<dbReference type="Proteomes" id="UP000051446">
    <property type="component" value="Unassembled WGS sequence"/>
</dbReference>
<feature type="transmembrane region" description="Helical" evidence="1">
    <location>
        <begin position="148"/>
        <end position="173"/>
    </location>
</feature>
<dbReference type="EMBL" id="JYLH01000013">
    <property type="protein sequence ID" value="KRP43263.1"/>
    <property type="molecule type" value="Genomic_DNA"/>
</dbReference>
<feature type="transmembrane region" description="Helical" evidence="1">
    <location>
        <begin position="67"/>
        <end position="85"/>
    </location>
</feature>
<dbReference type="RefSeq" id="WP_057013716.1">
    <property type="nucleotide sequence ID" value="NZ_JYLH01000013.1"/>
</dbReference>
<evidence type="ECO:0008006" key="4">
    <source>
        <dbReference type="Google" id="ProtNLM"/>
    </source>
</evidence>
<evidence type="ECO:0000313" key="2">
    <source>
        <dbReference type="EMBL" id="KRP43263.1"/>
    </source>
</evidence>
<keyword evidence="1" id="KW-1133">Transmembrane helix</keyword>
<keyword evidence="1" id="KW-0472">Membrane</keyword>
<feature type="transmembrane region" description="Helical" evidence="1">
    <location>
        <begin position="106"/>
        <end position="128"/>
    </location>
</feature>